<dbReference type="Gene3D" id="1.10.260.40">
    <property type="entry name" value="lambda repressor-like DNA-binding domains"/>
    <property type="match status" value="1"/>
</dbReference>
<dbReference type="CDD" id="cd01392">
    <property type="entry name" value="HTH_LacI"/>
    <property type="match status" value="1"/>
</dbReference>
<dbReference type="CDD" id="cd06267">
    <property type="entry name" value="PBP1_LacI_sugar_binding-like"/>
    <property type="match status" value="1"/>
</dbReference>
<dbReference type="PROSITE" id="PS50932">
    <property type="entry name" value="HTH_LACI_2"/>
    <property type="match status" value="1"/>
</dbReference>
<dbReference type="PANTHER" id="PTHR30146">
    <property type="entry name" value="LACI-RELATED TRANSCRIPTIONAL REPRESSOR"/>
    <property type="match status" value="1"/>
</dbReference>
<keyword evidence="3 6" id="KW-0238">DNA-binding</keyword>
<evidence type="ECO:0000256" key="4">
    <source>
        <dbReference type="ARBA" id="ARBA00023163"/>
    </source>
</evidence>
<dbReference type="GeneID" id="83606407"/>
<dbReference type="InterPro" id="IPR046335">
    <property type="entry name" value="LacI/GalR-like_sensor"/>
</dbReference>
<dbReference type="InterPro" id="IPR000843">
    <property type="entry name" value="HTH_LacI"/>
</dbReference>
<evidence type="ECO:0000259" key="5">
    <source>
        <dbReference type="PROSITE" id="PS50932"/>
    </source>
</evidence>
<evidence type="ECO:0000256" key="2">
    <source>
        <dbReference type="ARBA" id="ARBA00023015"/>
    </source>
</evidence>
<proteinExistence type="predicted"/>
<evidence type="ECO:0000256" key="3">
    <source>
        <dbReference type="ARBA" id="ARBA00023125"/>
    </source>
</evidence>
<evidence type="ECO:0000256" key="1">
    <source>
        <dbReference type="ARBA" id="ARBA00022491"/>
    </source>
</evidence>
<evidence type="ECO:0000313" key="7">
    <source>
        <dbReference type="Proteomes" id="UP001290462"/>
    </source>
</evidence>
<dbReference type="SUPFAM" id="SSF53822">
    <property type="entry name" value="Periplasmic binding protein-like I"/>
    <property type="match status" value="1"/>
</dbReference>
<comment type="caution">
    <text evidence="6">The sequence shown here is derived from an EMBL/GenBank/DDBJ whole genome shotgun (WGS) entry which is preliminary data.</text>
</comment>
<sequence>MATTIKDIVERTGLSLGTVSKYLNGVSVKPKNKVLIDEAVEFLDFKVNLFARGLRTKESKSIGIIIPSLELTFSTKIVAITEKYLAQNGYVVMICVVTGDEEIDSEKLQNLVNQSVDGLLVIPPAKNRFLTTWLEKMNGFIPVIVLDRYLESNVVFDHVVVDNRQAAKKAVTRLLLKGHTRIGIIAGDKGGYTSKERLLGYQDALNSQGVSLKPEYIVYGDFSKKSGYDACQELFELQNVPTAIFVTNYDMTVGALECFNSYQKRIGEDISLIGFDSAEISTILTPKLSMVIQPVDKMAEFVAEELLKAIKEPENVKSKSTVFTCELLIEDSIQSIK</sequence>
<dbReference type="GO" id="GO:0003700">
    <property type="term" value="F:DNA-binding transcription factor activity"/>
    <property type="evidence" value="ECO:0007669"/>
    <property type="project" value="TreeGrafter"/>
</dbReference>
<dbReference type="EMBL" id="JAVBVO010000005">
    <property type="protein sequence ID" value="MDZ5760215.1"/>
    <property type="molecule type" value="Genomic_DNA"/>
</dbReference>
<evidence type="ECO:0000313" key="6">
    <source>
        <dbReference type="EMBL" id="MDZ5760215.1"/>
    </source>
</evidence>
<dbReference type="Pfam" id="PF13377">
    <property type="entry name" value="Peripla_BP_3"/>
    <property type="match status" value="1"/>
</dbReference>
<reference evidence="6" key="1">
    <citation type="submission" date="2023-08" db="EMBL/GenBank/DDBJ databases">
        <title>Genomic characterization of piscicolin 126 produced by Carnobacterium maltaromaticum CM22 strain isolated from salmon (Salmo salar).</title>
        <authorList>
            <person name="Gonzalez-Gragera E."/>
            <person name="Garcia-Lopez J.D."/>
            <person name="Teso-Perez C."/>
            <person name="Gimenez-Hernandez I."/>
            <person name="Peralta-Sanchez J.M."/>
            <person name="Valdivia E."/>
            <person name="Montalban-Lopez M."/>
            <person name="Martin-Platero A.M."/>
            <person name="Banos A."/>
            <person name="Martinez-Bueno M."/>
        </authorList>
    </citation>
    <scope>NUCLEOTIDE SEQUENCE</scope>
    <source>
        <strain evidence="6">CM22</strain>
    </source>
</reference>
<dbReference type="InterPro" id="IPR028082">
    <property type="entry name" value="Peripla_BP_I"/>
</dbReference>
<keyword evidence="4" id="KW-0804">Transcription</keyword>
<dbReference type="Proteomes" id="UP001290462">
    <property type="component" value="Unassembled WGS sequence"/>
</dbReference>
<accession>A0AAW9K334</accession>
<dbReference type="PANTHER" id="PTHR30146:SF148">
    <property type="entry name" value="HTH-TYPE TRANSCRIPTIONAL REPRESSOR PURR-RELATED"/>
    <property type="match status" value="1"/>
</dbReference>
<name>A0AAW9K334_CARML</name>
<dbReference type="RefSeq" id="WP_056998655.1">
    <property type="nucleotide sequence ID" value="NZ_CBCPJO010000002.1"/>
</dbReference>
<dbReference type="InterPro" id="IPR010982">
    <property type="entry name" value="Lambda_DNA-bd_dom_sf"/>
</dbReference>
<organism evidence="6 7">
    <name type="scientific">Carnobacterium maltaromaticum</name>
    <name type="common">Carnobacterium piscicola</name>
    <dbReference type="NCBI Taxonomy" id="2751"/>
    <lineage>
        <taxon>Bacteria</taxon>
        <taxon>Bacillati</taxon>
        <taxon>Bacillota</taxon>
        <taxon>Bacilli</taxon>
        <taxon>Lactobacillales</taxon>
        <taxon>Carnobacteriaceae</taxon>
        <taxon>Carnobacterium</taxon>
    </lineage>
</organism>
<dbReference type="AlphaFoldDB" id="A0AAW9K334"/>
<dbReference type="SMART" id="SM00354">
    <property type="entry name" value="HTH_LACI"/>
    <property type="match status" value="1"/>
</dbReference>
<feature type="domain" description="HTH lacI-type" evidence="5">
    <location>
        <begin position="3"/>
        <end position="56"/>
    </location>
</feature>
<dbReference type="SUPFAM" id="SSF47413">
    <property type="entry name" value="lambda repressor-like DNA-binding domains"/>
    <property type="match status" value="1"/>
</dbReference>
<dbReference type="Gene3D" id="3.40.50.2300">
    <property type="match status" value="2"/>
</dbReference>
<keyword evidence="2" id="KW-0805">Transcription regulation</keyword>
<gene>
    <name evidence="6" type="ORF">RAK27_16375</name>
</gene>
<dbReference type="GO" id="GO:0000976">
    <property type="term" value="F:transcription cis-regulatory region binding"/>
    <property type="evidence" value="ECO:0007669"/>
    <property type="project" value="TreeGrafter"/>
</dbReference>
<keyword evidence="1" id="KW-0678">Repressor</keyword>
<protein>
    <submittedName>
        <fullName evidence="6">LacI family DNA-binding transcriptional regulator</fullName>
    </submittedName>
</protein>